<name>A0ACC6P915_9BACL</name>
<reference evidence="1" key="1">
    <citation type="submission" date="2024-03" db="EMBL/GenBank/DDBJ databases">
        <title>Whole genome sequecning of epiphytes from Marcgravia umbellata leaves.</title>
        <authorList>
            <person name="Kumar G."/>
            <person name="Savka M.A."/>
        </authorList>
    </citation>
    <scope>NUCLEOTIDE SEQUENCE</scope>
    <source>
        <strain evidence="1">RIT_BL5</strain>
    </source>
</reference>
<gene>
    <name evidence="1" type="ORF">WKI47_05770</name>
</gene>
<dbReference type="EMBL" id="JBBKAR010000016">
    <property type="protein sequence ID" value="MEJ8303424.1"/>
    <property type="molecule type" value="Genomic_DNA"/>
</dbReference>
<evidence type="ECO:0000313" key="1">
    <source>
        <dbReference type="EMBL" id="MEJ8303424.1"/>
    </source>
</evidence>
<dbReference type="Proteomes" id="UP001380953">
    <property type="component" value="Unassembled WGS sequence"/>
</dbReference>
<proteinExistence type="predicted"/>
<comment type="caution">
    <text evidence="1">The sequence shown here is derived from an EMBL/GenBank/DDBJ whole genome shotgun (WGS) entry which is preliminary data.</text>
</comment>
<accession>A0ACC6P915</accession>
<evidence type="ECO:0000313" key="2">
    <source>
        <dbReference type="Proteomes" id="UP001380953"/>
    </source>
</evidence>
<keyword evidence="2" id="KW-1185">Reference proteome</keyword>
<organism evidence="1 2">
    <name type="scientific">Saccharibacillus sacchari</name>
    <dbReference type="NCBI Taxonomy" id="456493"/>
    <lineage>
        <taxon>Bacteria</taxon>
        <taxon>Bacillati</taxon>
        <taxon>Bacillota</taxon>
        <taxon>Bacilli</taxon>
        <taxon>Bacillales</taxon>
        <taxon>Paenibacillaceae</taxon>
        <taxon>Saccharibacillus</taxon>
    </lineage>
</organism>
<protein>
    <submittedName>
        <fullName evidence="1">Uncharacterized protein</fullName>
    </submittedName>
</protein>
<sequence length="194" mass="21437">MRRIWKLGIALVLGFASLPLVLPMQKAVACSCEFPENAEDAKQRAAATFTGTVKHIEEFEDDRKEKYNAVTLDVDQSWKGVMQPEMVVYTSWSSCQFGFDRGKTYLLYTHDHDGRQEITNCGRSGEVVQTNADVIKDLQDLGTGTTFAKPPDGGTEMEDEAAATSRSWLPFVLGGCALIVIVAGGWIAVRSRRK</sequence>